<comment type="caution">
    <text evidence="3">The sequence shown here is derived from an EMBL/GenBank/DDBJ whole genome shotgun (WGS) entry which is preliminary data.</text>
</comment>
<protein>
    <submittedName>
        <fullName evidence="3">Uncharacterized protein</fullName>
    </submittedName>
</protein>
<evidence type="ECO:0000313" key="4">
    <source>
        <dbReference type="Proteomes" id="UP001292094"/>
    </source>
</evidence>
<feature type="compositionally biased region" description="Polar residues" evidence="1">
    <location>
        <begin position="9"/>
        <end position="20"/>
    </location>
</feature>
<keyword evidence="2" id="KW-0812">Transmembrane</keyword>
<proteinExistence type="predicted"/>
<dbReference type="EMBL" id="JAWZYT010005644">
    <property type="protein sequence ID" value="KAK4289977.1"/>
    <property type="molecule type" value="Genomic_DNA"/>
</dbReference>
<evidence type="ECO:0000256" key="2">
    <source>
        <dbReference type="SAM" id="Phobius"/>
    </source>
</evidence>
<feature type="compositionally biased region" description="Basic and acidic residues" evidence="1">
    <location>
        <begin position="21"/>
        <end position="32"/>
    </location>
</feature>
<name>A0AAE1NIE1_9EUCA</name>
<evidence type="ECO:0000256" key="1">
    <source>
        <dbReference type="SAM" id="MobiDB-lite"/>
    </source>
</evidence>
<organism evidence="3 4">
    <name type="scientific">Petrolisthes manimaculis</name>
    <dbReference type="NCBI Taxonomy" id="1843537"/>
    <lineage>
        <taxon>Eukaryota</taxon>
        <taxon>Metazoa</taxon>
        <taxon>Ecdysozoa</taxon>
        <taxon>Arthropoda</taxon>
        <taxon>Crustacea</taxon>
        <taxon>Multicrustacea</taxon>
        <taxon>Malacostraca</taxon>
        <taxon>Eumalacostraca</taxon>
        <taxon>Eucarida</taxon>
        <taxon>Decapoda</taxon>
        <taxon>Pleocyemata</taxon>
        <taxon>Anomura</taxon>
        <taxon>Galatheoidea</taxon>
        <taxon>Porcellanidae</taxon>
        <taxon>Petrolisthes</taxon>
    </lineage>
</organism>
<evidence type="ECO:0000313" key="3">
    <source>
        <dbReference type="EMBL" id="KAK4289977.1"/>
    </source>
</evidence>
<keyword evidence="2" id="KW-1133">Transmembrane helix</keyword>
<keyword evidence="2" id="KW-0472">Membrane</keyword>
<sequence length="166" mass="17736">MSLFLSHPSYMQNPHFNSGHSAEKEGGKEEGRGSMLGRRSAFVMRILAGLIICVALAAAIPEPQGGGLFRVRGASCGILALSGSLTHSLTRSFTLTSLTDCFPMSVTPSCLSLVASPLCPLLTTLFTLSHTHLSLSGLYLSFRFHFTTLTLTHSLTHPSSVPFPSQ</sequence>
<feature type="region of interest" description="Disordered" evidence="1">
    <location>
        <begin position="1"/>
        <end position="32"/>
    </location>
</feature>
<dbReference type="AlphaFoldDB" id="A0AAE1NIE1"/>
<keyword evidence="4" id="KW-1185">Reference proteome</keyword>
<feature type="transmembrane region" description="Helical" evidence="2">
    <location>
        <begin position="42"/>
        <end position="60"/>
    </location>
</feature>
<gene>
    <name evidence="3" type="ORF">Pmani_037094</name>
</gene>
<reference evidence="3" key="1">
    <citation type="submission" date="2023-11" db="EMBL/GenBank/DDBJ databases">
        <title>Genome assemblies of two species of porcelain crab, Petrolisthes cinctipes and Petrolisthes manimaculis (Anomura: Porcellanidae).</title>
        <authorList>
            <person name="Angst P."/>
        </authorList>
    </citation>
    <scope>NUCLEOTIDE SEQUENCE</scope>
    <source>
        <strain evidence="3">PB745_02</strain>
        <tissue evidence="3">Gill</tissue>
    </source>
</reference>
<dbReference type="Proteomes" id="UP001292094">
    <property type="component" value="Unassembled WGS sequence"/>
</dbReference>
<accession>A0AAE1NIE1</accession>